<feature type="domain" description="N-acetyltransferase" evidence="3">
    <location>
        <begin position="40"/>
        <end position="190"/>
    </location>
</feature>
<proteinExistence type="predicted"/>
<reference evidence="6" key="1">
    <citation type="journal article" date="2013" name="Nat. Genet.">
        <title>The wheat powdery mildew genome shows the unique evolution of an obligate biotroph.</title>
        <authorList>
            <person name="Wicker T."/>
            <person name="Oberhaensli S."/>
            <person name="Parlange F."/>
            <person name="Buchmann J.P."/>
            <person name="Shatalina M."/>
            <person name="Roffler S."/>
            <person name="Ben-David R."/>
            <person name="Dolezel J."/>
            <person name="Simkova H."/>
            <person name="Schulze-Lefert P."/>
            <person name="Spanu P.D."/>
            <person name="Bruggmann R."/>
            <person name="Amselem J."/>
            <person name="Quesneville H."/>
            <person name="Ver Loren van Themaat E."/>
            <person name="Paape T."/>
            <person name="Shimizu K.K."/>
            <person name="Keller B."/>
        </authorList>
    </citation>
    <scope>NUCLEOTIDE SEQUENCE [LARGE SCALE GENOMIC DNA]</scope>
    <source>
        <strain evidence="6">96224</strain>
    </source>
</reference>
<organism evidence="5">
    <name type="scientific">Blumeria graminis f. sp. tritici 96224</name>
    <dbReference type="NCBI Taxonomy" id="1268274"/>
    <lineage>
        <taxon>Eukaryota</taxon>
        <taxon>Fungi</taxon>
        <taxon>Dikarya</taxon>
        <taxon>Ascomycota</taxon>
        <taxon>Pezizomycotina</taxon>
        <taxon>Leotiomycetes</taxon>
        <taxon>Erysiphales</taxon>
        <taxon>Erysiphaceae</taxon>
        <taxon>Blumeria</taxon>
    </lineage>
</organism>
<dbReference type="AlphaFoldDB" id="A0A061HL39"/>
<name>A0A061HL39_BLUGR</name>
<dbReference type="OrthoDB" id="2744543at2759"/>
<dbReference type="PANTHER" id="PTHR43800:SF1">
    <property type="entry name" value="PEPTIDYL-LYSINE N-ACETYLTRANSFERASE YJAB"/>
    <property type="match status" value="1"/>
</dbReference>
<dbReference type="CDD" id="cd04301">
    <property type="entry name" value="NAT_SF"/>
    <property type="match status" value="1"/>
</dbReference>
<accession>A0A061HL39</accession>
<evidence type="ECO:0000313" key="4">
    <source>
        <dbReference type="EMBL" id="EPQ67431.1"/>
    </source>
</evidence>
<dbReference type="InterPro" id="IPR016181">
    <property type="entry name" value="Acyl_CoA_acyltransferase"/>
</dbReference>
<dbReference type="Gene3D" id="3.40.630.30">
    <property type="match status" value="1"/>
</dbReference>
<protein>
    <submittedName>
        <fullName evidence="5">Bgt-4033</fullName>
    </submittedName>
</protein>
<dbReference type="EMBL" id="UIGY01000001">
    <property type="protein sequence ID" value="SUZ07367.1"/>
    <property type="molecule type" value="Genomic_DNA"/>
</dbReference>
<dbReference type="Proteomes" id="UP000053110">
    <property type="component" value="Unassembled WGS sequence"/>
</dbReference>
<dbReference type="EMBL" id="KE373558">
    <property type="protein sequence ID" value="EPQ67431.1"/>
    <property type="molecule type" value="Genomic_DNA"/>
</dbReference>
<gene>
    <name evidence="4" type="ORF">BGT96224_4033</name>
    <name evidence="5" type="ORF">BGT96224V2_LOCUS520</name>
</gene>
<sequence>MDSLSILAMAAAQVQQQELSQSLEFSPNGTYGLNTNQIQFIIRKGEASDIPFLRDVERSAGNRYRTVGLDFVAESKYVDPVRLECMADANHLWVAVEKNGLIGFICGEEMDGNFHIVEVSVSHEYQGQGIGKGLMTAMLEQITQERSFKSVTLTTYRSLSWNGPWYSRLGFGEVHPRLLGSAYNLILEIEEARHGFNQQERCLMMKDLFY</sequence>
<keyword evidence="1" id="KW-0808">Transferase</keyword>
<evidence type="ECO:0000256" key="2">
    <source>
        <dbReference type="ARBA" id="ARBA00023315"/>
    </source>
</evidence>
<dbReference type="PANTHER" id="PTHR43800">
    <property type="entry name" value="PEPTIDYL-LYSINE N-ACETYLTRANSFERASE YJAB"/>
    <property type="match status" value="1"/>
</dbReference>
<reference evidence="5" key="3">
    <citation type="submission" date="2018-07" db="EMBL/GenBank/DDBJ databases">
        <authorList>
            <person name="Quirk P.G."/>
            <person name="Krulwich T.A."/>
        </authorList>
    </citation>
    <scope>NUCLEOTIDE SEQUENCE</scope>
    <source>
        <strain evidence="5">96224</strain>
    </source>
</reference>
<evidence type="ECO:0000259" key="3">
    <source>
        <dbReference type="PROSITE" id="PS51186"/>
    </source>
</evidence>
<evidence type="ECO:0000313" key="6">
    <source>
        <dbReference type="Proteomes" id="UP000053110"/>
    </source>
</evidence>
<dbReference type="SUPFAM" id="SSF55729">
    <property type="entry name" value="Acyl-CoA N-acyltransferases (Nat)"/>
    <property type="match status" value="1"/>
</dbReference>
<dbReference type="PROSITE" id="PS51186">
    <property type="entry name" value="GNAT"/>
    <property type="match status" value="1"/>
</dbReference>
<dbReference type="InterPro" id="IPR000182">
    <property type="entry name" value="GNAT_dom"/>
</dbReference>
<dbReference type="HOGENOM" id="CLU_096760_0_0_1"/>
<evidence type="ECO:0000313" key="5">
    <source>
        <dbReference type="EMBL" id="SUZ07367.1"/>
    </source>
</evidence>
<evidence type="ECO:0000256" key="1">
    <source>
        <dbReference type="ARBA" id="ARBA00022679"/>
    </source>
</evidence>
<reference evidence="4" key="2">
    <citation type="submission" date="2013-01" db="EMBL/GenBank/DDBJ databases">
        <title>The wheat powdery mildew genome reveals unique evolution of an obligate biotroph.</title>
        <authorList>
            <person name="Oberhaensli S."/>
            <person name="Wicker T."/>
            <person name="Keller B."/>
        </authorList>
    </citation>
    <scope>NUCLEOTIDE SEQUENCE</scope>
    <source>
        <strain evidence="4">96224</strain>
    </source>
</reference>
<dbReference type="GO" id="GO:0016747">
    <property type="term" value="F:acyltransferase activity, transferring groups other than amino-acyl groups"/>
    <property type="evidence" value="ECO:0007669"/>
    <property type="project" value="InterPro"/>
</dbReference>
<dbReference type="Pfam" id="PF13508">
    <property type="entry name" value="Acetyltransf_7"/>
    <property type="match status" value="1"/>
</dbReference>
<keyword evidence="2" id="KW-0012">Acyltransferase</keyword>